<evidence type="ECO:0000313" key="2">
    <source>
        <dbReference type="Proteomes" id="UP000191518"/>
    </source>
</evidence>
<evidence type="ECO:0000313" key="1">
    <source>
        <dbReference type="EMBL" id="OQE10328.1"/>
    </source>
</evidence>
<dbReference type="InterPro" id="IPR032675">
    <property type="entry name" value="LRR_dom_sf"/>
</dbReference>
<dbReference type="Gene3D" id="3.80.10.10">
    <property type="entry name" value="Ribonuclease Inhibitor"/>
    <property type="match status" value="1"/>
</dbReference>
<dbReference type="SUPFAM" id="SSF52047">
    <property type="entry name" value="RNI-like"/>
    <property type="match status" value="1"/>
</dbReference>
<reference evidence="2" key="1">
    <citation type="journal article" date="2017" name="Nat. Microbiol.">
        <title>Global analysis of biosynthetic gene clusters reveals vast potential of secondary metabolite production in Penicillium species.</title>
        <authorList>
            <person name="Nielsen J.C."/>
            <person name="Grijseels S."/>
            <person name="Prigent S."/>
            <person name="Ji B."/>
            <person name="Dainat J."/>
            <person name="Nielsen K.F."/>
            <person name="Frisvad J.C."/>
            <person name="Workman M."/>
            <person name="Nielsen J."/>
        </authorList>
    </citation>
    <scope>NUCLEOTIDE SEQUENCE [LARGE SCALE GENOMIC DNA]</scope>
    <source>
        <strain evidence="2">IBT 29486</strain>
    </source>
</reference>
<evidence type="ECO:0008006" key="3">
    <source>
        <dbReference type="Google" id="ProtNLM"/>
    </source>
</evidence>
<dbReference type="AlphaFoldDB" id="A0A1V6S8Z1"/>
<accession>A0A1V6S8Z1</accession>
<protein>
    <recommendedName>
        <fullName evidence="3">F-box domain-containing protein</fullName>
    </recommendedName>
</protein>
<organism evidence="1 2">
    <name type="scientific">Penicillium vulpinum</name>
    <dbReference type="NCBI Taxonomy" id="29845"/>
    <lineage>
        <taxon>Eukaryota</taxon>
        <taxon>Fungi</taxon>
        <taxon>Dikarya</taxon>
        <taxon>Ascomycota</taxon>
        <taxon>Pezizomycotina</taxon>
        <taxon>Eurotiomycetes</taxon>
        <taxon>Eurotiomycetidae</taxon>
        <taxon>Eurotiales</taxon>
        <taxon>Aspergillaceae</taxon>
        <taxon>Penicillium</taxon>
    </lineage>
</organism>
<comment type="caution">
    <text evidence="1">The sequence shown here is derived from an EMBL/GenBank/DDBJ whole genome shotgun (WGS) entry which is preliminary data.</text>
</comment>
<sequence length="466" mass="53386">MDNNMCLEHQAFILKLPDEILDAIISLTAPVLRSHRCLPEHSKVYEMAIALSLVCKRFHRITVPYMYMDLGINTNDDAWRQPKKVFKNLHRSFRENPSLWKLCRNLTVIWSKSNDRNLYIAADCLTWLTAAKTLTFWDLNGKKAWELLRLATEQKSACDTLSLSSNYNYDLHLPFVIDVLGDFTSGFLPNLKKLNLDGVSFYGDQMSQAALREKAGMAPFTKLQLCSFLLTPKSLEGLVRWSSRLEEFELKYTFGDDYATDGFYSDWRLAKLQPILSVHRKTLRSITLYGIGSPGFDGFDLRQFDNLEELSLSSQISGHQGPRERTIYQPPDGLFASRLRVFHWDLTLLDQQLGESLSDFDQEEEDWLRLFARKAIECRCPLQRIKIKFTPCDWQGAGDVYPWDRMDAMGADLRPHGIKVSYNPPSISREQYMTYIANSAQKDPALAAEMECVGNTMLAGTVVPTI</sequence>
<keyword evidence="2" id="KW-1185">Reference proteome</keyword>
<dbReference type="Proteomes" id="UP000191518">
    <property type="component" value="Unassembled WGS sequence"/>
</dbReference>
<dbReference type="OrthoDB" id="5139510at2759"/>
<dbReference type="EMBL" id="MDYP01000004">
    <property type="protein sequence ID" value="OQE10328.1"/>
    <property type="molecule type" value="Genomic_DNA"/>
</dbReference>
<gene>
    <name evidence="1" type="ORF">PENVUL_c004G08354</name>
</gene>
<proteinExistence type="predicted"/>
<name>A0A1V6S8Z1_9EURO</name>